<comment type="caution">
    <text evidence="1">The sequence shown here is derived from an EMBL/GenBank/DDBJ whole genome shotgun (WGS) entry which is preliminary data.</text>
</comment>
<reference evidence="1" key="1">
    <citation type="submission" date="2022-10" db="EMBL/GenBank/DDBJ databases">
        <title>Culturing micro-colonial fungi from biological soil crusts in the Mojave desert and describing Neophaeococcomyces mojavensis, and introducing the new genera and species Taxawa tesnikishii.</title>
        <authorList>
            <person name="Kurbessoian T."/>
            <person name="Stajich J.E."/>
        </authorList>
    </citation>
    <scope>NUCLEOTIDE SEQUENCE</scope>
    <source>
        <strain evidence="1">JES_112</strain>
    </source>
</reference>
<proteinExistence type="predicted"/>
<dbReference type="EMBL" id="JAPDRQ010000151">
    <property type="protein sequence ID" value="KAJ9653532.1"/>
    <property type="molecule type" value="Genomic_DNA"/>
</dbReference>
<protein>
    <submittedName>
        <fullName evidence="1">Uncharacterized protein</fullName>
    </submittedName>
</protein>
<name>A0ACC3A0W6_9EURO</name>
<accession>A0ACC3A0W6</accession>
<dbReference type="Proteomes" id="UP001172386">
    <property type="component" value="Unassembled WGS sequence"/>
</dbReference>
<evidence type="ECO:0000313" key="2">
    <source>
        <dbReference type="Proteomes" id="UP001172386"/>
    </source>
</evidence>
<keyword evidence="2" id="KW-1185">Reference proteome</keyword>
<evidence type="ECO:0000313" key="1">
    <source>
        <dbReference type="EMBL" id="KAJ9653532.1"/>
    </source>
</evidence>
<organism evidence="1 2">
    <name type="scientific">Neophaeococcomyces mojaviensis</name>
    <dbReference type="NCBI Taxonomy" id="3383035"/>
    <lineage>
        <taxon>Eukaryota</taxon>
        <taxon>Fungi</taxon>
        <taxon>Dikarya</taxon>
        <taxon>Ascomycota</taxon>
        <taxon>Pezizomycotina</taxon>
        <taxon>Eurotiomycetes</taxon>
        <taxon>Chaetothyriomycetidae</taxon>
        <taxon>Chaetothyriales</taxon>
        <taxon>Chaetothyriales incertae sedis</taxon>
        <taxon>Neophaeococcomyces</taxon>
    </lineage>
</organism>
<sequence length="161" mass="17743">MSRNSLTVFYGPKQVTDNHTLNAIADAIDNRKDYRVTNSSMGGDTLVGTEKFAMVYYRLDARNSPVIRGRVAAEGDTLKFGTDISKIEYAPPATTITNSGVYFTAYRKFISNSPFTVNNNSMGGDINPGVPKHGTFTYYKNGGRVVSERANEGHNIDWNSI</sequence>
<gene>
    <name evidence="1" type="ORF">H2198_007314</name>
</gene>